<evidence type="ECO:0000313" key="1">
    <source>
        <dbReference type="EMBL" id="CAG9837549.1"/>
    </source>
</evidence>
<feature type="non-terminal residue" evidence="1">
    <location>
        <position position="1"/>
    </location>
</feature>
<proteinExistence type="predicted"/>
<dbReference type="AlphaFoldDB" id="A0A9N9TAI8"/>
<evidence type="ECO:0008006" key="3">
    <source>
        <dbReference type="Google" id="ProtNLM"/>
    </source>
</evidence>
<dbReference type="OrthoDB" id="6783874at2759"/>
<accession>A0A9N9TAI8</accession>
<dbReference type="PANTHER" id="PTHR47027">
    <property type="entry name" value="REVERSE TRANSCRIPTASE DOMAIN-CONTAINING PROTEIN"/>
    <property type="match status" value="1"/>
</dbReference>
<organism evidence="1 2">
    <name type="scientific">Diabrotica balteata</name>
    <name type="common">Banded cucumber beetle</name>
    <dbReference type="NCBI Taxonomy" id="107213"/>
    <lineage>
        <taxon>Eukaryota</taxon>
        <taxon>Metazoa</taxon>
        <taxon>Ecdysozoa</taxon>
        <taxon>Arthropoda</taxon>
        <taxon>Hexapoda</taxon>
        <taxon>Insecta</taxon>
        <taxon>Pterygota</taxon>
        <taxon>Neoptera</taxon>
        <taxon>Endopterygota</taxon>
        <taxon>Coleoptera</taxon>
        <taxon>Polyphaga</taxon>
        <taxon>Cucujiformia</taxon>
        <taxon>Chrysomeloidea</taxon>
        <taxon>Chrysomelidae</taxon>
        <taxon>Galerucinae</taxon>
        <taxon>Diabroticina</taxon>
        <taxon>Diabroticites</taxon>
        <taxon>Diabrotica</taxon>
    </lineage>
</organism>
<dbReference type="EMBL" id="OU898282">
    <property type="protein sequence ID" value="CAG9837549.1"/>
    <property type="molecule type" value="Genomic_DNA"/>
</dbReference>
<evidence type="ECO:0000313" key="2">
    <source>
        <dbReference type="Proteomes" id="UP001153709"/>
    </source>
</evidence>
<reference evidence="1" key="1">
    <citation type="submission" date="2022-01" db="EMBL/GenBank/DDBJ databases">
        <authorList>
            <person name="King R."/>
        </authorList>
    </citation>
    <scope>NUCLEOTIDE SEQUENCE</scope>
</reference>
<sequence>LLATSLNNLQTLLVPVRTVTVTYALDLNIKKTKFMVVSHAKLDPGALMAGSEETLRVDRYAYLGTTLNSEWDYAQEIRSRIEMAWSTFIKLRFLLCYSDQSLGTKMRIMWIYRRILKISYVDHFTNVEVLQRMRKEKEVLNLVKQRKLEYLGHVMRNEEKYQIFQLVMQSKVFGRIGPGLRRISWLKNLR</sequence>
<dbReference type="Proteomes" id="UP001153709">
    <property type="component" value="Chromosome 7"/>
</dbReference>
<gene>
    <name evidence="1" type="ORF">DIABBA_LOCUS10518</name>
</gene>
<protein>
    <recommendedName>
        <fullName evidence="3">Reverse transcriptase</fullName>
    </recommendedName>
</protein>
<dbReference type="PANTHER" id="PTHR47027:SF20">
    <property type="entry name" value="REVERSE TRANSCRIPTASE-LIKE PROTEIN WITH RNA-DIRECTED DNA POLYMERASE DOMAIN"/>
    <property type="match status" value="1"/>
</dbReference>
<keyword evidence="2" id="KW-1185">Reference proteome</keyword>
<name>A0A9N9TAI8_DIABA</name>